<dbReference type="CDD" id="cd16936">
    <property type="entry name" value="HATPase_RsbW-like"/>
    <property type="match status" value="1"/>
</dbReference>
<evidence type="ECO:0000259" key="2">
    <source>
        <dbReference type="Pfam" id="PF13581"/>
    </source>
</evidence>
<gene>
    <name evidence="3" type="ORF">GCM10010346_41960</name>
</gene>
<organism evidence="3 4">
    <name type="scientific">Streptomyces chryseus</name>
    <dbReference type="NCBI Taxonomy" id="68186"/>
    <lineage>
        <taxon>Bacteria</taxon>
        <taxon>Bacillati</taxon>
        <taxon>Actinomycetota</taxon>
        <taxon>Actinomycetes</taxon>
        <taxon>Kitasatosporales</taxon>
        <taxon>Streptomycetaceae</taxon>
        <taxon>Streptomyces</taxon>
    </lineage>
</organism>
<dbReference type="Gene3D" id="3.30.565.10">
    <property type="entry name" value="Histidine kinase-like ATPase, C-terminal domain"/>
    <property type="match status" value="1"/>
</dbReference>
<protein>
    <recommendedName>
        <fullName evidence="2">Histidine kinase/HSP90-like ATPase domain-containing protein</fullName>
    </recommendedName>
</protein>
<keyword evidence="1" id="KW-0723">Serine/threonine-protein kinase</keyword>
<dbReference type="SUPFAM" id="SSF55874">
    <property type="entry name" value="ATPase domain of HSP90 chaperone/DNA topoisomerase II/histidine kinase"/>
    <property type="match status" value="1"/>
</dbReference>
<dbReference type="Pfam" id="PF13581">
    <property type="entry name" value="HATPase_c_2"/>
    <property type="match status" value="1"/>
</dbReference>
<comment type="caution">
    <text evidence="3">The sequence shown here is derived from an EMBL/GenBank/DDBJ whole genome shotgun (WGS) entry which is preliminary data.</text>
</comment>
<sequence length="160" mass="17327">MTDPGQGVYAPVVRERSAGYPMATGAVRLTRIHTRRQLTLWAWPGDVQDAVLIVSELVTNAVHHGRKAGHELWLRLAVLEDASLLIDVSDPVEAFAGFGAHPEPAEGGERGRGLRLVRDLGGEITWFLRRHRGKTVRVRLAPGGPVPPPGRGGGAFRPLV</sequence>
<name>A0ABQ3DS67_9ACTN</name>
<accession>A0ABQ3DS67</accession>
<dbReference type="PANTHER" id="PTHR35526:SF3">
    <property type="entry name" value="ANTI-SIGMA-F FACTOR RSBW"/>
    <property type="match status" value="1"/>
</dbReference>
<dbReference type="RefSeq" id="WP_138908404.1">
    <property type="nucleotide sequence ID" value="NZ_BMVO01000014.1"/>
</dbReference>
<dbReference type="Proteomes" id="UP000599437">
    <property type="component" value="Unassembled WGS sequence"/>
</dbReference>
<dbReference type="InterPro" id="IPR050267">
    <property type="entry name" value="Anti-sigma-factor_SerPK"/>
</dbReference>
<evidence type="ECO:0000256" key="1">
    <source>
        <dbReference type="ARBA" id="ARBA00022527"/>
    </source>
</evidence>
<evidence type="ECO:0000313" key="4">
    <source>
        <dbReference type="Proteomes" id="UP000599437"/>
    </source>
</evidence>
<proteinExistence type="predicted"/>
<dbReference type="InterPro" id="IPR003594">
    <property type="entry name" value="HATPase_dom"/>
</dbReference>
<dbReference type="InterPro" id="IPR036890">
    <property type="entry name" value="HATPase_C_sf"/>
</dbReference>
<evidence type="ECO:0000313" key="3">
    <source>
        <dbReference type="EMBL" id="GHB14049.1"/>
    </source>
</evidence>
<dbReference type="EMBL" id="BMVO01000014">
    <property type="protein sequence ID" value="GHB14049.1"/>
    <property type="molecule type" value="Genomic_DNA"/>
</dbReference>
<reference evidence="4" key="1">
    <citation type="journal article" date="2019" name="Int. J. Syst. Evol. Microbiol.">
        <title>The Global Catalogue of Microorganisms (GCM) 10K type strain sequencing project: providing services to taxonomists for standard genome sequencing and annotation.</title>
        <authorList>
            <consortium name="The Broad Institute Genomics Platform"/>
            <consortium name="The Broad Institute Genome Sequencing Center for Infectious Disease"/>
            <person name="Wu L."/>
            <person name="Ma J."/>
        </authorList>
    </citation>
    <scope>NUCLEOTIDE SEQUENCE [LARGE SCALE GENOMIC DNA]</scope>
    <source>
        <strain evidence="4">JCM 4737</strain>
    </source>
</reference>
<keyword evidence="1" id="KW-0418">Kinase</keyword>
<keyword evidence="1" id="KW-0808">Transferase</keyword>
<keyword evidence="4" id="KW-1185">Reference proteome</keyword>
<dbReference type="PANTHER" id="PTHR35526">
    <property type="entry name" value="ANTI-SIGMA-F FACTOR RSBW-RELATED"/>
    <property type="match status" value="1"/>
</dbReference>
<feature type="domain" description="Histidine kinase/HSP90-like ATPase" evidence="2">
    <location>
        <begin position="46"/>
        <end position="139"/>
    </location>
</feature>